<dbReference type="AlphaFoldDB" id="A0A2T3NAR2"/>
<comment type="caution">
    <text evidence="2">The sequence shown here is derived from an EMBL/GenBank/DDBJ whole genome shotgun (WGS) entry which is preliminary data.</text>
</comment>
<keyword evidence="1" id="KW-0119">Carbohydrate metabolism</keyword>
<evidence type="ECO:0000256" key="1">
    <source>
        <dbReference type="ARBA" id="ARBA00023277"/>
    </source>
</evidence>
<dbReference type="SUPFAM" id="SSF53067">
    <property type="entry name" value="Actin-like ATPase domain"/>
    <property type="match status" value="1"/>
</dbReference>
<dbReference type="GO" id="GO:0004396">
    <property type="term" value="F:hexokinase activity"/>
    <property type="evidence" value="ECO:0007669"/>
    <property type="project" value="TreeGrafter"/>
</dbReference>
<proteinExistence type="predicted"/>
<accession>A0A2T3NAR2</accession>
<evidence type="ECO:0000313" key="3">
    <source>
        <dbReference type="Proteomes" id="UP000241346"/>
    </source>
</evidence>
<dbReference type="Gene3D" id="3.30.420.40">
    <property type="match status" value="2"/>
</dbReference>
<reference evidence="2 3" key="1">
    <citation type="submission" date="2018-03" db="EMBL/GenBank/DDBJ databases">
        <title>Whole genome sequencing of Histamine producing bacteria.</title>
        <authorList>
            <person name="Butler K."/>
        </authorList>
    </citation>
    <scope>NUCLEOTIDE SEQUENCE [LARGE SCALE GENOMIC DNA]</scope>
    <source>
        <strain evidence="2 3">DSM 19138</strain>
    </source>
</reference>
<dbReference type="PANTHER" id="PTHR18964">
    <property type="entry name" value="ROK (REPRESSOR, ORF, KINASE) FAMILY"/>
    <property type="match status" value="1"/>
</dbReference>
<dbReference type="PROSITE" id="PS01125">
    <property type="entry name" value="ROK"/>
    <property type="match status" value="1"/>
</dbReference>
<organism evidence="2 3">
    <name type="scientific">Photobacterium rosenbergii</name>
    <dbReference type="NCBI Taxonomy" id="294936"/>
    <lineage>
        <taxon>Bacteria</taxon>
        <taxon>Pseudomonadati</taxon>
        <taxon>Pseudomonadota</taxon>
        <taxon>Gammaproteobacteria</taxon>
        <taxon>Vibrionales</taxon>
        <taxon>Vibrionaceae</taxon>
        <taxon>Photobacterium</taxon>
    </lineage>
</organism>
<protein>
    <submittedName>
        <fullName evidence="2">Transcriptional regulator</fullName>
    </submittedName>
</protein>
<dbReference type="CDD" id="cd24066">
    <property type="entry name" value="ASKHA_NBD_ROK_EcFRK-like"/>
    <property type="match status" value="1"/>
</dbReference>
<dbReference type="EMBL" id="PYMB01000009">
    <property type="protein sequence ID" value="PSW10828.1"/>
    <property type="molecule type" value="Genomic_DNA"/>
</dbReference>
<dbReference type="InterPro" id="IPR043129">
    <property type="entry name" value="ATPase_NBD"/>
</dbReference>
<name>A0A2T3NAR2_9GAMM</name>
<dbReference type="Proteomes" id="UP000241346">
    <property type="component" value="Unassembled WGS sequence"/>
</dbReference>
<dbReference type="Pfam" id="PF00480">
    <property type="entry name" value="ROK"/>
    <property type="match status" value="1"/>
</dbReference>
<sequence>MLQLGLDIGGTKIEGLVLDANGEQVFRKRIPTVKSSYQAFMDNLLTFIADIRLTVGQPLSIGIGLPGAVDPVTDKIKNCNCLVLNGHDLWSDLIQALEQDVYIANDADCFALSEAVDGAGANGNTVFGVIVGTGCGGGMVVNRQLLMGPNAIAGEWGHNTLPGYDIQLDGLSQPCYCGKDNCIERFISGTGFTERFNQRLGSNLTAQEIIAAAELGDGEAKGYYDHFIDAFGRSLASVINVVDPHVIVLGGGLSNADAIYRDLPKAVEKYVFSKHCNTQIVKAKFGDSSGVRGAAWLPSMHAEAA</sequence>
<dbReference type="InterPro" id="IPR000600">
    <property type="entry name" value="ROK"/>
</dbReference>
<dbReference type="PANTHER" id="PTHR18964:SF174">
    <property type="entry name" value="D-ALLOSE KINASE-RELATED"/>
    <property type="match status" value="1"/>
</dbReference>
<gene>
    <name evidence="2" type="ORF">C9J01_17670</name>
</gene>
<dbReference type="OrthoDB" id="9810372at2"/>
<dbReference type="InterPro" id="IPR049874">
    <property type="entry name" value="ROK_cs"/>
</dbReference>
<evidence type="ECO:0000313" key="2">
    <source>
        <dbReference type="EMBL" id="PSW10828.1"/>
    </source>
</evidence>